<sequence>MPNKGLEERRRRTTFCFNTCTSLKTTRSNNNIMERQERELGQRKSTAFNPEATAFSPIHPTAISKGKESILYATTTPPAIPRELFKTSTVLKREFLNLAIGRKCTQYGTDDSPLRPAEKMRPFYHGEATTSSVPVVLGDLLQRTQPGQQPSSTSVTLLTKVSENYLDSSEGTAGTPLQQYNLSKNIVSLTGTQVSPYLFSSPRPEPKLGAVDVDELSASLGLPGVRKNVMRNDSPAHSQKSCPSQGPPDYLVGKLIGKALDTPLTAHALARYLNTSEIVSSDDTTAASRELQESVMGSGMLSRNDSQATKIVRPPPGFRGEASRRIAIEDPISVVPAVTEPKYGSTGPDVLLQAPRHNPFQPTNHIQHQARRSSSRRRPRAYTRVRRTDQGPEPSAADIYPDDANWEPFPIPFNGRERVPNRPSFVPQLPLQRVIQVNDTIGWPTPAEVYTQPTPSGVNMHKSDAPPRSPTINIFENHVPPTGTDINAADDEVLAIIDELPDPSATTLLRLGSFDLGCDERPLTPGQYDASRYGMEYHGLALGDTWNCPPAEETEPFRVRPRNHEGWGGWEWALRSGWGDK</sequence>
<feature type="compositionally biased region" description="Basic residues" evidence="1">
    <location>
        <begin position="368"/>
        <end position="385"/>
    </location>
</feature>
<accession>A0A9P4LCR9</accession>
<name>A0A9P4LCR9_9PLEO</name>
<dbReference type="GeneID" id="63850407"/>
<evidence type="ECO:0000313" key="2">
    <source>
        <dbReference type="EMBL" id="KAF1849439.1"/>
    </source>
</evidence>
<feature type="region of interest" description="Disordered" evidence="1">
    <location>
        <begin position="356"/>
        <end position="403"/>
    </location>
</feature>
<organism evidence="2 3">
    <name type="scientific">Cucurbitaria berberidis CBS 394.84</name>
    <dbReference type="NCBI Taxonomy" id="1168544"/>
    <lineage>
        <taxon>Eukaryota</taxon>
        <taxon>Fungi</taxon>
        <taxon>Dikarya</taxon>
        <taxon>Ascomycota</taxon>
        <taxon>Pezizomycotina</taxon>
        <taxon>Dothideomycetes</taxon>
        <taxon>Pleosporomycetidae</taxon>
        <taxon>Pleosporales</taxon>
        <taxon>Pleosporineae</taxon>
        <taxon>Cucurbitariaceae</taxon>
        <taxon>Cucurbitaria</taxon>
    </lineage>
</organism>
<dbReference type="Proteomes" id="UP000800039">
    <property type="component" value="Unassembled WGS sequence"/>
</dbReference>
<reference evidence="2" key="1">
    <citation type="submission" date="2020-01" db="EMBL/GenBank/DDBJ databases">
        <authorList>
            <consortium name="DOE Joint Genome Institute"/>
            <person name="Haridas S."/>
            <person name="Albert R."/>
            <person name="Binder M."/>
            <person name="Bloem J."/>
            <person name="Labutti K."/>
            <person name="Salamov A."/>
            <person name="Andreopoulos B."/>
            <person name="Baker S.E."/>
            <person name="Barry K."/>
            <person name="Bills G."/>
            <person name="Bluhm B.H."/>
            <person name="Cannon C."/>
            <person name="Castanera R."/>
            <person name="Culley D.E."/>
            <person name="Daum C."/>
            <person name="Ezra D."/>
            <person name="Gonzalez J.B."/>
            <person name="Henrissat B."/>
            <person name="Kuo A."/>
            <person name="Liang C."/>
            <person name="Lipzen A."/>
            <person name="Lutzoni F."/>
            <person name="Magnuson J."/>
            <person name="Mondo S."/>
            <person name="Nolan M."/>
            <person name="Ohm R."/>
            <person name="Pangilinan J."/>
            <person name="Park H.-J."/>
            <person name="Ramirez L."/>
            <person name="Alfaro M."/>
            <person name="Sun H."/>
            <person name="Tritt A."/>
            <person name="Yoshinaga Y."/>
            <person name="Zwiers L.-H."/>
            <person name="Turgeon B.G."/>
            <person name="Goodwin S.B."/>
            <person name="Spatafora J.W."/>
            <person name="Crous P.W."/>
            <person name="Grigoriev I.V."/>
        </authorList>
    </citation>
    <scope>NUCLEOTIDE SEQUENCE</scope>
    <source>
        <strain evidence="2">CBS 394.84</strain>
    </source>
</reference>
<proteinExistence type="predicted"/>
<evidence type="ECO:0000313" key="3">
    <source>
        <dbReference type="Proteomes" id="UP000800039"/>
    </source>
</evidence>
<feature type="region of interest" description="Disordered" evidence="1">
    <location>
        <begin position="295"/>
        <end position="318"/>
    </location>
</feature>
<dbReference type="OrthoDB" id="3673077at2759"/>
<dbReference type="RefSeq" id="XP_040792002.1">
    <property type="nucleotide sequence ID" value="XM_040933156.1"/>
</dbReference>
<comment type="caution">
    <text evidence="2">The sequence shown here is derived from an EMBL/GenBank/DDBJ whole genome shotgun (WGS) entry which is preliminary data.</text>
</comment>
<gene>
    <name evidence="2" type="ORF">K460DRAFT_365321</name>
</gene>
<feature type="compositionally biased region" description="Polar residues" evidence="1">
    <location>
        <begin position="235"/>
        <end position="244"/>
    </location>
</feature>
<dbReference type="AlphaFoldDB" id="A0A9P4LCR9"/>
<protein>
    <submittedName>
        <fullName evidence="2">Uncharacterized protein</fullName>
    </submittedName>
</protein>
<keyword evidence="3" id="KW-1185">Reference proteome</keyword>
<dbReference type="EMBL" id="ML976615">
    <property type="protein sequence ID" value="KAF1849439.1"/>
    <property type="molecule type" value="Genomic_DNA"/>
</dbReference>
<evidence type="ECO:0000256" key="1">
    <source>
        <dbReference type="SAM" id="MobiDB-lite"/>
    </source>
</evidence>
<feature type="region of interest" description="Disordered" evidence="1">
    <location>
        <begin position="225"/>
        <end position="246"/>
    </location>
</feature>